<evidence type="ECO:0000256" key="1">
    <source>
        <dbReference type="RuleBase" id="RU363044"/>
    </source>
</evidence>
<proteinExistence type="inferred from homology"/>
<keyword evidence="1" id="KW-0233">DNA recombination</keyword>
<gene>
    <name evidence="5" type="ORF">MGAL_10B020848</name>
</gene>
<dbReference type="SUPFAM" id="SSF56219">
    <property type="entry name" value="DNase I-like"/>
    <property type="match status" value="1"/>
</dbReference>
<dbReference type="GO" id="GO:0016787">
    <property type="term" value="F:hydrolase activity"/>
    <property type="evidence" value="ECO:0007669"/>
    <property type="project" value="UniProtKB-KW"/>
</dbReference>
<dbReference type="GO" id="GO:0005524">
    <property type="term" value="F:ATP binding"/>
    <property type="evidence" value="ECO:0007669"/>
    <property type="project" value="UniProtKB-KW"/>
</dbReference>
<dbReference type="InterPro" id="IPR010285">
    <property type="entry name" value="DNA_helicase_pif1-like_DEAD"/>
</dbReference>
<dbReference type="GO" id="GO:0043139">
    <property type="term" value="F:5'-3' DNA helicase activity"/>
    <property type="evidence" value="ECO:0007669"/>
    <property type="project" value="UniProtKB-EC"/>
</dbReference>
<sequence>MTSETATIKATLKRRLKYQHHVYCLNVRPELVHQAADFLKTTPLYKAHNVTINSEWTYSGNVDISSEEMTETDHEQVDIEDGNTNNNDVADGALQDNDGTNKASEPSKVNEQDGNNESYDSDEDDKWSEVDENELMSGQADTLLTAPDFVEPAERQLIYNFAPGEGQIPVSVFMEENAEELAFPGIFCGTKRPSNKDRSVNVSYGEIVKAELRNVDRRAAGSIENIFFKTKKIQMKTLLDQTQLALRKVNLKDKKLTVKDVRGTAAIDLIHHDKAYKFLTKIRGSPPYFEQFCEDSDDDVCAYIDRFITCRLPDESESELFDLVSLQSHKHTKTCRKKGKKTCRFGFPKPPLKKTTILHPLEPPNFSKDEIARHKSVWISIKKELDNIGDDENTTICLLLDKLELTYEKYILAIRASIKSSTVFLKRSPQEVRVNNYNTNILKGWRANLDVQFVLDVFACATYVASYITKSQRGMSELLRKASDEARKGNQTLTEQIKTVGNHFLNAVEIGAQEAAYICLQLPMKKSSRQTIFLNTSPPEERVSLLKPSTLLDKMEDEDDDIECGNIFSRYCDRPRTMENMTLTEYAAYYDDSPGRLEFRRNTKGSKTKTVLPEPNIEKNDDEVENEEIDVSKDSRQYRKRKKARIIRSVHFDIKTDSEKYYRELLVLYSSWRNENDLKKSCNSFNERYLEIKDEVETERELYEPFREIVEDAQQIINQGVEDSWDEIAPQTEMQNAMDKDNRTDPKDTGIENYDIGIDLGLQPSNQEQELNRDFELPDQEFRCHLRKLNKEQLEFVYDAIHILKTSEEPIYWFLSGGAGVGKSYVTKALYQMAVKFYSKQAGEDFSSNKVMLLAPTGKAAYHIHGNTIHSALKVPVNQKLQYKQLSSAALNTLRNQIGEVNLIFIDEISMVGFNMLNFIHQRLMEVTQKNELFGGISVIAVGDLFQLKPVMDSYLFTSPTTGYMPLATNIWKENFTMFELHEIMRQSENKPFAELLNRLREGNHNKQDISVLKERNINENTEDYPWDVPHLFCTNEKVDSFNSAIIYRKNDLVYVIRAQDKFIGSAPPGLKAKILDSFGNNKQNSKQLLNSLEVAENTYYEITANLDTTDGLINGASCKMMKVEINQISEYASGILWVQFEDQNIGKQHRRENRLSKSFPAGNKGEAQIQRSQFPIRPAHAKTVHRSQGDTLSKVVVDLTSKRRVDHIHYVAVSRVQTLDGLFIRNLQEDKIGVDKNVKTEMERLRATTIERRLRNIYDLENSLLKICFLNASSLHRHLEHVRLDRNITNADIACFCETRFHNRDSVDATQIDAFHQYRQDSKPSGHKRPPYGLAIYSKEPFCPSFPINESSNGIELSVFRTNHNSDITIVTVYKPPHKPISELCERLLHVHETYVCNNDAIILGDLNVNWKEDSSNKQKLLTLMQQLKYKQLITQPTNDYGSTIDLIFTNIDCVDSGTNEVFFSDHKLTWLSLLSA</sequence>
<accession>A0A8B6FWG2</accession>
<evidence type="ECO:0000313" key="6">
    <source>
        <dbReference type="Proteomes" id="UP000596742"/>
    </source>
</evidence>
<comment type="cofactor">
    <cofactor evidence="1">
        <name>Mg(2+)</name>
        <dbReference type="ChEBI" id="CHEBI:18420"/>
    </cofactor>
</comment>
<dbReference type="InterPro" id="IPR005135">
    <property type="entry name" value="Endo/exonuclease/phosphatase"/>
</dbReference>
<evidence type="ECO:0000313" key="5">
    <source>
        <dbReference type="EMBL" id="VDI54623.1"/>
    </source>
</evidence>
<dbReference type="GO" id="GO:0006310">
    <property type="term" value="P:DNA recombination"/>
    <property type="evidence" value="ECO:0007669"/>
    <property type="project" value="UniProtKB-KW"/>
</dbReference>
<keyword evidence="1" id="KW-0227">DNA damage</keyword>
<keyword evidence="1" id="KW-0547">Nucleotide-binding</keyword>
<dbReference type="Pfam" id="PF03372">
    <property type="entry name" value="Exo_endo_phos"/>
    <property type="match status" value="1"/>
</dbReference>
<dbReference type="GO" id="GO:0000723">
    <property type="term" value="P:telomere maintenance"/>
    <property type="evidence" value="ECO:0007669"/>
    <property type="project" value="InterPro"/>
</dbReference>
<dbReference type="Pfam" id="PF05970">
    <property type="entry name" value="PIF1"/>
    <property type="match status" value="1"/>
</dbReference>
<feature type="compositionally biased region" description="Acidic residues" evidence="2">
    <location>
        <begin position="119"/>
        <end position="128"/>
    </location>
</feature>
<comment type="caution">
    <text evidence="5">The sequence shown here is derived from an EMBL/GenBank/DDBJ whole genome shotgun (WGS) entry which is preliminary data.</text>
</comment>
<dbReference type="InterPro" id="IPR027417">
    <property type="entry name" value="P-loop_NTPase"/>
</dbReference>
<dbReference type="Proteomes" id="UP000596742">
    <property type="component" value="Unassembled WGS sequence"/>
</dbReference>
<dbReference type="Gene3D" id="3.40.50.300">
    <property type="entry name" value="P-loop containing nucleotide triphosphate hydrolases"/>
    <property type="match status" value="1"/>
</dbReference>
<keyword evidence="1" id="KW-0234">DNA repair</keyword>
<dbReference type="InterPro" id="IPR036691">
    <property type="entry name" value="Endo/exonu/phosph_ase_sf"/>
</dbReference>
<name>A0A8B6FWG2_MYTGA</name>
<keyword evidence="1" id="KW-0378">Hydrolase</keyword>
<feature type="region of interest" description="Disordered" evidence="2">
    <location>
        <begin position="68"/>
        <end position="128"/>
    </location>
</feature>
<dbReference type="EC" id="5.6.2.3" evidence="1"/>
<dbReference type="SUPFAM" id="SSF52540">
    <property type="entry name" value="P-loop containing nucleoside triphosphate hydrolases"/>
    <property type="match status" value="2"/>
</dbReference>
<feature type="domain" description="Endonuclease/exonuclease/phosphatase" evidence="3">
    <location>
        <begin position="1273"/>
        <end position="1468"/>
    </location>
</feature>
<evidence type="ECO:0000256" key="2">
    <source>
        <dbReference type="SAM" id="MobiDB-lite"/>
    </source>
</evidence>
<dbReference type="InterPro" id="IPR051055">
    <property type="entry name" value="PIF1_helicase"/>
</dbReference>
<keyword evidence="1" id="KW-0067">ATP-binding</keyword>
<comment type="similarity">
    <text evidence="1">Belongs to the helicase family.</text>
</comment>
<feature type="domain" description="DNA helicase Pif1-like DEAD-box helicase" evidence="4">
    <location>
        <begin position="788"/>
        <end position="1008"/>
    </location>
</feature>
<feature type="compositionally biased region" description="Polar residues" evidence="2">
    <location>
        <begin position="97"/>
        <end position="118"/>
    </location>
</feature>
<reference evidence="5" key="1">
    <citation type="submission" date="2018-11" db="EMBL/GenBank/DDBJ databases">
        <authorList>
            <person name="Alioto T."/>
            <person name="Alioto T."/>
        </authorList>
    </citation>
    <scope>NUCLEOTIDE SEQUENCE</scope>
</reference>
<keyword evidence="6" id="KW-1185">Reference proteome</keyword>
<organism evidence="5 6">
    <name type="scientific">Mytilus galloprovincialis</name>
    <name type="common">Mediterranean mussel</name>
    <dbReference type="NCBI Taxonomy" id="29158"/>
    <lineage>
        <taxon>Eukaryota</taxon>
        <taxon>Metazoa</taxon>
        <taxon>Spiralia</taxon>
        <taxon>Lophotrochozoa</taxon>
        <taxon>Mollusca</taxon>
        <taxon>Bivalvia</taxon>
        <taxon>Autobranchia</taxon>
        <taxon>Pteriomorphia</taxon>
        <taxon>Mytilida</taxon>
        <taxon>Mytiloidea</taxon>
        <taxon>Mytilidae</taxon>
        <taxon>Mytilinae</taxon>
        <taxon>Mytilus</taxon>
    </lineage>
</organism>
<dbReference type="PANTHER" id="PTHR47642:SF8">
    <property type="entry name" value="ATP-DEPENDENT DNA HELICASE"/>
    <property type="match status" value="1"/>
</dbReference>
<dbReference type="PANTHER" id="PTHR47642">
    <property type="entry name" value="ATP-DEPENDENT DNA HELICASE"/>
    <property type="match status" value="1"/>
</dbReference>
<dbReference type="OrthoDB" id="6098332at2759"/>
<evidence type="ECO:0000259" key="3">
    <source>
        <dbReference type="Pfam" id="PF03372"/>
    </source>
</evidence>
<dbReference type="Gene3D" id="3.60.10.10">
    <property type="entry name" value="Endonuclease/exonuclease/phosphatase"/>
    <property type="match status" value="1"/>
</dbReference>
<dbReference type="EMBL" id="UYJE01007420">
    <property type="protein sequence ID" value="VDI54623.1"/>
    <property type="molecule type" value="Genomic_DNA"/>
</dbReference>
<protein>
    <recommendedName>
        <fullName evidence="1">ATP-dependent DNA helicase</fullName>
        <ecNumber evidence="1">5.6.2.3</ecNumber>
    </recommendedName>
</protein>
<keyword evidence="1" id="KW-0347">Helicase</keyword>
<evidence type="ECO:0000259" key="4">
    <source>
        <dbReference type="Pfam" id="PF05970"/>
    </source>
</evidence>
<comment type="catalytic activity">
    <reaction evidence="1">
        <text>ATP + H2O = ADP + phosphate + H(+)</text>
        <dbReference type="Rhea" id="RHEA:13065"/>
        <dbReference type="ChEBI" id="CHEBI:15377"/>
        <dbReference type="ChEBI" id="CHEBI:15378"/>
        <dbReference type="ChEBI" id="CHEBI:30616"/>
        <dbReference type="ChEBI" id="CHEBI:43474"/>
        <dbReference type="ChEBI" id="CHEBI:456216"/>
        <dbReference type="EC" id="5.6.2.3"/>
    </reaction>
</comment>
<dbReference type="GO" id="GO:0006281">
    <property type="term" value="P:DNA repair"/>
    <property type="evidence" value="ECO:0007669"/>
    <property type="project" value="UniProtKB-KW"/>
</dbReference>